<dbReference type="OrthoDB" id="192612at2"/>
<comment type="caution">
    <text evidence="1">The sequence shown here is derived from an EMBL/GenBank/DDBJ whole genome shotgun (WGS) entry which is preliminary data.</text>
</comment>
<dbReference type="EMBL" id="LRRQ01000089">
    <property type="protein sequence ID" value="OAM89528.1"/>
    <property type="molecule type" value="Genomic_DNA"/>
</dbReference>
<proteinExistence type="predicted"/>
<protein>
    <submittedName>
        <fullName evidence="1">Uncharacterized protein</fullName>
    </submittedName>
</protein>
<name>A0A178IIE7_9BACT</name>
<organism evidence="1 2">
    <name type="scientific">Termitidicoccus mucosus</name>
    <dbReference type="NCBI Taxonomy" id="1184151"/>
    <lineage>
        <taxon>Bacteria</taxon>
        <taxon>Pseudomonadati</taxon>
        <taxon>Verrucomicrobiota</taxon>
        <taxon>Opitutia</taxon>
        <taxon>Opitutales</taxon>
        <taxon>Opitutaceae</taxon>
        <taxon>Termitidicoccus</taxon>
    </lineage>
</organism>
<dbReference type="Proteomes" id="UP000078486">
    <property type="component" value="Unassembled WGS sequence"/>
</dbReference>
<dbReference type="AlphaFoldDB" id="A0A178IIE7"/>
<evidence type="ECO:0000313" key="1">
    <source>
        <dbReference type="EMBL" id="OAM89528.1"/>
    </source>
</evidence>
<accession>A0A178IIE7</accession>
<sequence>MPASHETAAADASAFIRHVRLAGRTRGLVKALGGFNKKHHSLPDAVNAATTAFLGKLCAEELAEECEAFFQKTRAALGYKRRELSLDVASPSAVLTARDFTLEWDYTLDEDAPDEWVLTRTLHGLRGADVARAAAFDALFAGMFERIVFGLKKGASVESVIDAVEGLGEDESGDEATGGAVCGTARLKVDYPSDCRCCTLRVEGVTAEVEFDGGELAMVFPRAGSPSELIDAFAEVRRVFVLSKSRALAGLL</sequence>
<keyword evidence="2" id="KW-1185">Reference proteome</keyword>
<gene>
    <name evidence="1" type="ORF">AW736_12670</name>
</gene>
<evidence type="ECO:0000313" key="2">
    <source>
        <dbReference type="Proteomes" id="UP000078486"/>
    </source>
</evidence>
<reference evidence="1 2" key="1">
    <citation type="submission" date="2016-01" db="EMBL/GenBank/DDBJ databases">
        <title>High potential of lignocellulose degradation of a new Verrucomicrobia species.</title>
        <authorList>
            <person name="Wang Y."/>
            <person name="Shi Y."/>
            <person name="Qiu Z."/>
            <person name="Liu S."/>
            <person name="Yang H."/>
        </authorList>
    </citation>
    <scope>NUCLEOTIDE SEQUENCE [LARGE SCALE GENOMIC DNA]</scope>
    <source>
        <strain evidence="1 2">TSB47</strain>
    </source>
</reference>
<dbReference type="STRING" id="1184151.AW736_12670"/>